<evidence type="ECO:0008006" key="4">
    <source>
        <dbReference type="Google" id="ProtNLM"/>
    </source>
</evidence>
<dbReference type="Gene3D" id="2.130.10.10">
    <property type="entry name" value="YVTN repeat-like/Quinoprotein amine dehydrogenase"/>
    <property type="match status" value="2"/>
</dbReference>
<dbReference type="EMBL" id="AAVQ01000002">
    <property type="protein sequence ID" value="EAZ62831.2"/>
    <property type="molecule type" value="Genomic_DNA"/>
</dbReference>
<evidence type="ECO:0000256" key="1">
    <source>
        <dbReference type="SAM" id="MobiDB-lite"/>
    </source>
</evidence>
<dbReference type="GeneID" id="4851750"/>
<gene>
    <name evidence="2" type="ORF">PICST_66631</name>
</gene>
<dbReference type="STRING" id="322104.A3GHK1"/>
<dbReference type="RefSeq" id="XP_001386854.2">
    <property type="nucleotide sequence ID" value="XM_001386817.1"/>
</dbReference>
<dbReference type="InParanoid" id="A3GHK1"/>
<dbReference type="KEGG" id="pic:PICST_66631"/>
<dbReference type="InterPro" id="IPR015943">
    <property type="entry name" value="WD40/YVTN_repeat-like_dom_sf"/>
</dbReference>
<keyword evidence="3" id="KW-1185">Reference proteome</keyword>
<evidence type="ECO:0000313" key="2">
    <source>
        <dbReference type="EMBL" id="EAZ62831.2"/>
    </source>
</evidence>
<accession>A3GHK1</accession>
<dbReference type="eggNOG" id="ENOG502SFW4">
    <property type="taxonomic scope" value="Eukaryota"/>
</dbReference>
<organism evidence="2 3">
    <name type="scientific">Scheffersomyces stipitis (strain ATCC 58785 / CBS 6054 / NBRC 10063 / NRRL Y-11545)</name>
    <name type="common">Yeast</name>
    <name type="synonym">Pichia stipitis</name>
    <dbReference type="NCBI Taxonomy" id="322104"/>
    <lineage>
        <taxon>Eukaryota</taxon>
        <taxon>Fungi</taxon>
        <taxon>Dikarya</taxon>
        <taxon>Ascomycota</taxon>
        <taxon>Saccharomycotina</taxon>
        <taxon>Pichiomycetes</taxon>
        <taxon>Debaryomycetaceae</taxon>
        <taxon>Scheffersomyces</taxon>
    </lineage>
</organism>
<dbReference type="OMA" id="AANTRFI"/>
<dbReference type="HOGENOM" id="CLU_281596_0_0_1"/>
<protein>
    <recommendedName>
        <fullName evidence="4">Cleavage/polyadenylation specificity factor A subunit C-terminal domain-containing protein</fullName>
    </recommendedName>
</protein>
<dbReference type="AlphaFoldDB" id="A3GHK1"/>
<reference evidence="2 3" key="1">
    <citation type="journal article" date="2007" name="Nat. Biotechnol.">
        <title>Genome sequence of the lignocellulose-bioconverting and xylose-fermenting yeast Pichia stipitis.</title>
        <authorList>
            <person name="Jeffries T.W."/>
            <person name="Grigoriev I.V."/>
            <person name="Grimwood J."/>
            <person name="Laplaza J.M."/>
            <person name="Aerts A."/>
            <person name="Salamov A."/>
            <person name="Schmutz J."/>
            <person name="Lindquist E."/>
            <person name="Dehal P."/>
            <person name="Shapiro H."/>
            <person name="Jin Y.S."/>
            <person name="Passoth V."/>
            <person name="Richardson P.M."/>
        </authorList>
    </citation>
    <scope>NUCLEOTIDE SEQUENCE [LARGE SCALE GENOMIC DNA]</scope>
    <source>
        <strain evidence="3">ATCC 58785 / CBS 6054 / NBRC 10063 / NRRL Y-11545</strain>
    </source>
</reference>
<name>A3GHK1_PICST</name>
<dbReference type="Proteomes" id="UP000002258">
    <property type="component" value="Chromosome 1"/>
</dbReference>
<evidence type="ECO:0000313" key="3">
    <source>
        <dbReference type="Proteomes" id="UP000002258"/>
    </source>
</evidence>
<feature type="region of interest" description="Disordered" evidence="1">
    <location>
        <begin position="1086"/>
        <end position="1112"/>
    </location>
</feature>
<comment type="caution">
    <text evidence="2">The sequence shown here is derived from an EMBL/GenBank/DDBJ whole genome shotgun (WGS) entry which is preliminary data.</text>
</comment>
<sequence>MFLLSEIQKPDAILHSLYNPQTNVLTLARIHSIDYYKVDPQTGSKKRIVSIAMEHAIFAIAQYKLNSVGPATVVFCDNYGLYLVYKNQNSAYVVKELTRLSPLGQQFSVDSSPVIVVDPAEVPRYILLHCFQGLVHKIDIDPFVATEEVPKATKKPRLKSKVNTSAMAHVESVSIGSVVVSKMTMLKNTSVDIVAILYRDFNFNYSLRYWSVNSETHFLKLALQLGEFEEPPTGMLSPEQGGLFVVSSTKIFYFPGPKNTVYLSNEDIDYSVVVRNNVVTKDLTQTMPKDIVKESFVSLEAVDNSRIMVTSSSGSTYMLFYVMTSLSASITVKQLNYIELGKSTIPIANGLFHINKNVFFQASRTSRSVFFEVLPNKPHILVKSHIDSSPPLLDIVVDSEAIETFYSSHGGENGGELRKYSKPKREVNIIDSQRISSLPRRILYASESEIVTMNVDGSKDTFEWDGEELSKSTSSDIQIDKLLQYKSSSGYKICITEEAVLVNNRTKLRDEIVYGVVSDKGSYLVRNSKNELYLARQHSKPVKVAELESTVADLLDLSNSLVSVVADWKGKCYLIVSGNNLLVHDISSSFLGVNNEPQVIHSTILVKSGKENIVEMLVHLQSGITLAYEFNYKSGKIISGKEITSSKIPQQFVKSGDGSILLFSEQGAIGLRKDTRSQSWMAFEYSSKLTNLHDMLFLSSNTFAVLKGVNLEVYSVQSGFEGTDYAISSIFTTDACTRVLHFPEYNWIVSIYSGLRYYDYEGVKRYTYLKLIDSSKMRTLHKFHFKDNVNLEFVDLCRLPSDGEEDEEESVISFLALVNNNNDKPILEFHISSNKIRLVHGYSISGLKGSSELTSSSISILDEEESTFLISGNFVFVCQRTNDLGEVSWDYVRETLKMVPVHAVAQAIISNDEAVIGDAVNGLLNYNRTMADSKLKNIPLQYEHYLMSSVSAFSSYVITGDCIGNVSLLEGTNQVAAFNVGEQVNVVKSCARELSNNSKHFQQKFGGLRQLAYIGTVNGGIYKLSEVFENPEEPVLDQVATAEWAKTDWKMLVKNRDGTFLRKPAIDTVTVGQIQHFLELSIGSGTSRKSKKKADNGSKTKSKLSSIIYEAS</sequence>
<proteinExistence type="predicted"/>
<dbReference type="OrthoDB" id="433457at2759"/>